<keyword evidence="1" id="KW-0813">Transport</keyword>
<dbReference type="CDD" id="cd03230">
    <property type="entry name" value="ABC_DR_subfamily_A"/>
    <property type="match status" value="1"/>
</dbReference>
<dbReference type="InterPro" id="IPR003593">
    <property type="entry name" value="AAA+_ATPase"/>
</dbReference>
<dbReference type="EMBL" id="CP065053">
    <property type="protein sequence ID" value="QPI53415.1"/>
    <property type="molecule type" value="Genomic_DNA"/>
</dbReference>
<evidence type="ECO:0000256" key="3">
    <source>
        <dbReference type="ARBA" id="ARBA00022741"/>
    </source>
</evidence>
<dbReference type="Gene3D" id="3.40.50.300">
    <property type="entry name" value="P-loop containing nucleotide triphosphate hydrolases"/>
    <property type="match status" value="1"/>
</dbReference>
<evidence type="ECO:0000256" key="1">
    <source>
        <dbReference type="ARBA" id="ARBA00022448"/>
    </source>
</evidence>
<dbReference type="SUPFAM" id="SSF52540">
    <property type="entry name" value="P-loop containing nucleoside triphosphate hydrolases"/>
    <property type="match status" value="1"/>
</dbReference>
<dbReference type="Pfam" id="PF00005">
    <property type="entry name" value="ABC_tran"/>
    <property type="match status" value="1"/>
</dbReference>
<evidence type="ECO:0000313" key="7">
    <source>
        <dbReference type="Proteomes" id="UP000662888"/>
    </source>
</evidence>
<dbReference type="InterPro" id="IPR027417">
    <property type="entry name" value="P-loop_NTPase"/>
</dbReference>
<keyword evidence="2" id="KW-0472">Membrane</keyword>
<dbReference type="PANTHER" id="PTHR42711:SF17">
    <property type="entry name" value="ABC TRANSPORTER ATP-BINDING PROTEIN"/>
    <property type="match status" value="1"/>
</dbReference>
<dbReference type="PROSITE" id="PS50893">
    <property type="entry name" value="ABC_TRANSPORTER_2"/>
    <property type="match status" value="1"/>
</dbReference>
<dbReference type="InterPro" id="IPR017871">
    <property type="entry name" value="ABC_transporter-like_CS"/>
</dbReference>
<dbReference type="PROSITE" id="PS00211">
    <property type="entry name" value="ABC_TRANSPORTER_1"/>
    <property type="match status" value="1"/>
</dbReference>
<feature type="domain" description="ABC transporter" evidence="5">
    <location>
        <begin position="13"/>
        <end position="236"/>
    </location>
</feature>
<evidence type="ECO:0000256" key="2">
    <source>
        <dbReference type="ARBA" id="ARBA00022475"/>
    </source>
</evidence>
<dbReference type="InterPro" id="IPR003439">
    <property type="entry name" value="ABC_transporter-like_ATP-bd"/>
</dbReference>
<sequence length="304" mass="32803">MPQSQARPENVIASLASVTKQFGQHTAVDELSLNLYQGEVVALLGQNGAGKTTAVRMMLGLTEPTSGEVRIFGRDPRERAARMRIGAMLQVGAVPEHLYVREHIDLFSSYYPNPLPAAEVMAIAGLTGLENRRFGKLSGGEKQRVLFGVALCGNPDLLFLDEPTVGMDIETRQALWSQIRQFAARGKTVLLTTHYLEEADALATRVVVVQKGKLIAEGTPAQIKATQGHKNIRCRTVLELAFIAALPSVITVRREGPVTHIAVSESESVARALMLHDAALSDLEINNVALETAFLALTASAGKS</sequence>
<dbReference type="InterPro" id="IPR050763">
    <property type="entry name" value="ABC_transporter_ATP-binding"/>
</dbReference>
<dbReference type="GO" id="GO:0005524">
    <property type="term" value="F:ATP binding"/>
    <property type="evidence" value="ECO:0007669"/>
    <property type="project" value="UniProtKB-KW"/>
</dbReference>
<evidence type="ECO:0000256" key="4">
    <source>
        <dbReference type="ARBA" id="ARBA00022840"/>
    </source>
</evidence>
<keyword evidence="2" id="KW-1003">Cell membrane</keyword>
<gene>
    <name evidence="6" type="ORF">IV454_25130</name>
</gene>
<keyword evidence="7" id="KW-1185">Reference proteome</keyword>
<keyword evidence="4 6" id="KW-0067">ATP-binding</keyword>
<keyword evidence="3" id="KW-0547">Nucleotide-binding</keyword>
<dbReference type="SMART" id="SM00382">
    <property type="entry name" value="AAA"/>
    <property type="match status" value="1"/>
</dbReference>
<proteinExistence type="predicted"/>
<accession>A0AA48WIK2</accession>
<dbReference type="Proteomes" id="UP000662888">
    <property type="component" value="Chromosome"/>
</dbReference>
<evidence type="ECO:0000259" key="5">
    <source>
        <dbReference type="PROSITE" id="PS50893"/>
    </source>
</evidence>
<name>A0AA48WIK2_9BURK</name>
<evidence type="ECO:0000313" key="6">
    <source>
        <dbReference type="EMBL" id="QPI53415.1"/>
    </source>
</evidence>
<organism evidence="6 7">
    <name type="scientific">Massilia antarctica</name>
    <dbReference type="NCBI Taxonomy" id="2765360"/>
    <lineage>
        <taxon>Bacteria</taxon>
        <taxon>Pseudomonadati</taxon>
        <taxon>Pseudomonadota</taxon>
        <taxon>Betaproteobacteria</taxon>
        <taxon>Burkholderiales</taxon>
        <taxon>Oxalobacteraceae</taxon>
        <taxon>Telluria group</taxon>
        <taxon>Massilia</taxon>
    </lineage>
</organism>
<dbReference type="PANTHER" id="PTHR42711">
    <property type="entry name" value="ABC TRANSPORTER ATP-BINDING PROTEIN"/>
    <property type="match status" value="1"/>
</dbReference>
<reference evidence="6 7" key="1">
    <citation type="submission" date="2020-11" db="EMBL/GenBank/DDBJ databases">
        <authorList>
            <person name="Sun Q."/>
        </authorList>
    </citation>
    <scope>NUCLEOTIDE SEQUENCE [LARGE SCALE GENOMIC DNA]</scope>
    <source>
        <strain evidence="6 7">P8398</strain>
    </source>
</reference>
<protein>
    <submittedName>
        <fullName evidence="6">ABC transporter ATP-binding protein</fullName>
    </submittedName>
</protein>